<dbReference type="STRING" id="945553.A0A0D2ND61"/>
<gene>
    <name evidence="3" type="ORF">HYPSUDRAFT_208621</name>
</gene>
<feature type="domain" description="Fungal-type protein kinase" evidence="2">
    <location>
        <begin position="83"/>
        <end position="253"/>
    </location>
</feature>
<dbReference type="AlphaFoldDB" id="A0A0D2ND61"/>
<proteinExistence type="predicted"/>
<reference evidence="4" key="1">
    <citation type="submission" date="2014-04" db="EMBL/GenBank/DDBJ databases">
        <title>Evolutionary Origins and Diversification of the Mycorrhizal Mutualists.</title>
        <authorList>
            <consortium name="DOE Joint Genome Institute"/>
            <consortium name="Mycorrhizal Genomics Consortium"/>
            <person name="Kohler A."/>
            <person name="Kuo A."/>
            <person name="Nagy L.G."/>
            <person name="Floudas D."/>
            <person name="Copeland A."/>
            <person name="Barry K.W."/>
            <person name="Cichocki N."/>
            <person name="Veneault-Fourrey C."/>
            <person name="LaButti K."/>
            <person name="Lindquist E.A."/>
            <person name="Lipzen A."/>
            <person name="Lundell T."/>
            <person name="Morin E."/>
            <person name="Murat C."/>
            <person name="Riley R."/>
            <person name="Ohm R."/>
            <person name="Sun H."/>
            <person name="Tunlid A."/>
            <person name="Henrissat B."/>
            <person name="Grigoriev I.V."/>
            <person name="Hibbett D.S."/>
            <person name="Martin F."/>
        </authorList>
    </citation>
    <scope>NUCLEOTIDE SEQUENCE [LARGE SCALE GENOMIC DNA]</scope>
    <source>
        <strain evidence="4">FD-334 SS-4</strain>
    </source>
</reference>
<name>A0A0D2ND61_HYPSF</name>
<dbReference type="OrthoDB" id="5569250at2759"/>
<evidence type="ECO:0000256" key="1">
    <source>
        <dbReference type="SAM" id="MobiDB-lite"/>
    </source>
</evidence>
<dbReference type="EMBL" id="KN817675">
    <property type="protein sequence ID" value="KJA14541.1"/>
    <property type="molecule type" value="Genomic_DNA"/>
</dbReference>
<evidence type="ECO:0000259" key="2">
    <source>
        <dbReference type="Pfam" id="PF17667"/>
    </source>
</evidence>
<evidence type="ECO:0000313" key="4">
    <source>
        <dbReference type="Proteomes" id="UP000054270"/>
    </source>
</evidence>
<dbReference type="InterPro" id="IPR040976">
    <property type="entry name" value="Pkinase_fungal"/>
</dbReference>
<dbReference type="SUPFAM" id="SSF56112">
    <property type="entry name" value="Protein kinase-like (PK-like)"/>
    <property type="match status" value="1"/>
</dbReference>
<sequence length="404" mass="45177">MRTSVSHASSHTSPPLLDATGAIKKDDSKIFFGHRSSDLIDVNQRLGPRNVRMDTAEHLNDRTISGCFNRTQSGLDQCRLLYQLLESTRAVHRNCNVLQRDIRTSNIVLPDSVVPSPSADSADEHIFNEQTEYDDGAGDPDAIFFDFERAEVLNEKEDELRLPRMGTVQFMARSICTGRLIGDDAMILLFRRPPEIAESLLTRYGSTMPNRVKHFACPTPTHTPGPVEMPSATITRPALRHAAESVFWVLTWCAVCAAPAGRVSPPVPQGLWVTLTANHRDARPTKIIAGERHPAYDAVRSVINSLAAYLVHDLHWATDAPFTHPEFLHEAFQRLVLNFLGDHRDEGFMLLPTSGEPREFDSLVNYAEPPCSRREYLLRTSAKRPFSSQGGLERKTTNGTDQLE</sequence>
<dbReference type="Pfam" id="PF17667">
    <property type="entry name" value="Pkinase_fungal"/>
    <property type="match status" value="1"/>
</dbReference>
<accession>A0A0D2ND61</accession>
<evidence type="ECO:0000313" key="3">
    <source>
        <dbReference type="EMBL" id="KJA14541.1"/>
    </source>
</evidence>
<keyword evidence="4" id="KW-1185">Reference proteome</keyword>
<feature type="region of interest" description="Disordered" evidence="1">
    <location>
        <begin position="384"/>
        <end position="404"/>
    </location>
</feature>
<dbReference type="Proteomes" id="UP000054270">
    <property type="component" value="Unassembled WGS sequence"/>
</dbReference>
<organism evidence="3 4">
    <name type="scientific">Hypholoma sublateritium (strain FD-334 SS-4)</name>
    <dbReference type="NCBI Taxonomy" id="945553"/>
    <lineage>
        <taxon>Eukaryota</taxon>
        <taxon>Fungi</taxon>
        <taxon>Dikarya</taxon>
        <taxon>Basidiomycota</taxon>
        <taxon>Agaricomycotina</taxon>
        <taxon>Agaricomycetes</taxon>
        <taxon>Agaricomycetidae</taxon>
        <taxon>Agaricales</taxon>
        <taxon>Agaricineae</taxon>
        <taxon>Strophariaceae</taxon>
        <taxon>Hypholoma</taxon>
    </lineage>
</organism>
<dbReference type="InterPro" id="IPR011009">
    <property type="entry name" value="Kinase-like_dom_sf"/>
</dbReference>
<protein>
    <recommendedName>
        <fullName evidence="2">Fungal-type protein kinase domain-containing protein</fullName>
    </recommendedName>
</protein>